<dbReference type="PANTHER" id="PTHR10622:SF10">
    <property type="entry name" value="HET DOMAIN-CONTAINING PROTEIN"/>
    <property type="match status" value="1"/>
</dbReference>
<evidence type="ECO:0000313" key="3">
    <source>
        <dbReference type="Proteomes" id="UP001498398"/>
    </source>
</evidence>
<dbReference type="PANTHER" id="PTHR10622">
    <property type="entry name" value="HET DOMAIN-CONTAINING PROTEIN"/>
    <property type="match status" value="1"/>
</dbReference>
<comment type="caution">
    <text evidence="2">The sequence shown here is derived from an EMBL/GenBank/DDBJ whole genome shotgun (WGS) entry which is preliminary data.</text>
</comment>
<dbReference type="Pfam" id="PF06985">
    <property type="entry name" value="HET"/>
    <property type="match status" value="1"/>
</dbReference>
<gene>
    <name evidence="2" type="ORF">VKT23_017238</name>
</gene>
<evidence type="ECO:0000259" key="1">
    <source>
        <dbReference type="Pfam" id="PF06985"/>
    </source>
</evidence>
<proteinExistence type="predicted"/>
<dbReference type="InterPro" id="IPR010730">
    <property type="entry name" value="HET"/>
</dbReference>
<accession>A0ABR1IWH6</accession>
<name>A0ABR1IWH6_9AGAR</name>
<dbReference type="EMBL" id="JBANRG010000070">
    <property type="protein sequence ID" value="KAK7439985.1"/>
    <property type="molecule type" value="Genomic_DNA"/>
</dbReference>
<protein>
    <recommendedName>
        <fullName evidence="1">Heterokaryon incompatibility domain-containing protein</fullName>
    </recommendedName>
</protein>
<reference evidence="2 3" key="1">
    <citation type="submission" date="2024-01" db="EMBL/GenBank/DDBJ databases">
        <title>A draft genome for the cacao thread blight pathogen Marasmiellus scandens.</title>
        <authorList>
            <person name="Baruah I.K."/>
            <person name="Leung J."/>
            <person name="Bukari Y."/>
            <person name="Amoako-Attah I."/>
            <person name="Meinhardt L.W."/>
            <person name="Bailey B.A."/>
            <person name="Cohen S.P."/>
        </authorList>
    </citation>
    <scope>NUCLEOTIDE SEQUENCE [LARGE SCALE GENOMIC DNA]</scope>
    <source>
        <strain evidence="2 3">GH-19</strain>
    </source>
</reference>
<sequence length="352" mass="40931">MKGGRITTATKNRKSPPLIAPITICPRRLIDTRTLKLVEFEPVNGTVPSYAILSHRWIPEQEVIHEEFVQPRKETFSKLGYRKIWAACKQARKDGIRYIWVDTCCIKQGNHADVQTNIMSMYAYYQNAEVCYAYLVDVKNKRDMFGEIKETRLFGMVGGSEWFKRGWTLQELLAPRTVIFFNQNWQRIGDKHKLREHIHRRTTIPPAILSGEESVQDVDVLTRMSWATGRVTTRQQDKAYCLQGLLGVTVQPDYDESWFTSFNRLGKALFDARPELKERLGIDDYLFCNPYSGNFWYLLSGRFSDAQNKILYAHRDQQVIAEHGYMVRKRTRCTPSDSRFSNHTHAFVVSVS</sequence>
<feature type="domain" description="Heterokaryon incompatibility" evidence="1">
    <location>
        <begin position="50"/>
        <end position="142"/>
    </location>
</feature>
<evidence type="ECO:0000313" key="2">
    <source>
        <dbReference type="EMBL" id="KAK7439985.1"/>
    </source>
</evidence>
<dbReference type="Proteomes" id="UP001498398">
    <property type="component" value="Unassembled WGS sequence"/>
</dbReference>
<keyword evidence="3" id="KW-1185">Reference proteome</keyword>
<organism evidence="2 3">
    <name type="scientific">Marasmiellus scandens</name>
    <dbReference type="NCBI Taxonomy" id="2682957"/>
    <lineage>
        <taxon>Eukaryota</taxon>
        <taxon>Fungi</taxon>
        <taxon>Dikarya</taxon>
        <taxon>Basidiomycota</taxon>
        <taxon>Agaricomycotina</taxon>
        <taxon>Agaricomycetes</taxon>
        <taxon>Agaricomycetidae</taxon>
        <taxon>Agaricales</taxon>
        <taxon>Marasmiineae</taxon>
        <taxon>Omphalotaceae</taxon>
        <taxon>Marasmiellus</taxon>
    </lineage>
</organism>